<dbReference type="Gene3D" id="1.10.1200.10">
    <property type="entry name" value="ACP-like"/>
    <property type="match status" value="1"/>
</dbReference>
<dbReference type="Pfam" id="PF00550">
    <property type="entry name" value="PP-binding"/>
    <property type="match status" value="1"/>
</dbReference>
<dbReference type="InterPro" id="IPR036736">
    <property type="entry name" value="ACP-like_sf"/>
</dbReference>
<proteinExistence type="predicted"/>
<protein>
    <submittedName>
        <fullName evidence="2">Acyl carrier protein</fullName>
    </submittedName>
</protein>
<evidence type="ECO:0000313" key="2">
    <source>
        <dbReference type="EMBL" id="MCY1714050.1"/>
    </source>
</evidence>
<organism evidence="2 3">
    <name type="scientific">Caproiciproducens galactitolivorans</name>
    <dbReference type="NCBI Taxonomy" id="642589"/>
    <lineage>
        <taxon>Bacteria</taxon>
        <taxon>Bacillati</taxon>
        <taxon>Bacillota</taxon>
        <taxon>Clostridia</taxon>
        <taxon>Eubacteriales</taxon>
        <taxon>Acutalibacteraceae</taxon>
        <taxon>Caproiciproducens</taxon>
    </lineage>
</organism>
<dbReference type="PROSITE" id="PS50075">
    <property type="entry name" value="CARRIER"/>
    <property type="match status" value="1"/>
</dbReference>
<evidence type="ECO:0000313" key="3">
    <source>
        <dbReference type="Proteomes" id="UP001082703"/>
    </source>
</evidence>
<dbReference type="InterPro" id="IPR009081">
    <property type="entry name" value="PP-bd_ACP"/>
</dbReference>
<feature type="domain" description="Carrier" evidence="1">
    <location>
        <begin position="1"/>
        <end position="73"/>
    </location>
</feature>
<evidence type="ECO:0000259" key="1">
    <source>
        <dbReference type="PROSITE" id="PS50075"/>
    </source>
</evidence>
<comment type="caution">
    <text evidence="2">The sequence shown here is derived from an EMBL/GenBank/DDBJ whole genome shotgun (WGS) entry which is preliminary data.</text>
</comment>
<dbReference type="Proteomes" id="UP001082703">
    <property type="component" value="Unassembled WGS sequence"/>
</dbReference>
<dbReference type="RefSeq" id="WP_268058097.1">
    <property type="nucleotide sequence ID" value="NZ_JAPOHA010000006.1"/>
</dbReference>
<name>A0ABT4BT36_9FIRM</name>
<dbReference type="EMBL" id="JAPOHA010000006">
    <property type="protein sequence ID" value="MCY1714050.1"/>
    <property type="molecule type" value="Genomic_DNA"/>
</dbReference>
<sequence length="76" mass="8798">MEEIIKILKQFRPDIDFENQKNLIGDGLLDSLDIVSIVSEFDSEFDIEIPVEEITPENFNSVQAMKELIERLKDEA</sequence>
<gene>
    <name evidence="2" type="ORF">OUY18_07275</name>
</gene>
<accession>A0ABT4BT36</accession>
<keyword evidence="3" id="KW-1185">Reference proteome</keyword>
<reference evidence="2 3" key="1">
    <citation type="submission" date="2022-11" db="EMBL/GenBank/DDBJ databases">
        <authorList>
            <person name="Caiyu Z."/>
        </authorList>
    </citation>
    <scope>NUCLEOTIDE SEQUENCE [LARGE SCALE GENOMIC DNA]</scope>
    <source>
        <strain evidence="2 3">YR-4</strain>
    </source>
</reference>
<dbReference type="SUPFAM" id="SSF47336">
    <property type="entry name" value="ACP-like"/>
    <property type="match status" value="1"/>
</dbReference>